<name>A0A1V9YGW1_ACHHY</name>
<feature type="compositionally biased region" description="Basic residues" evidence="1">
    <location>
        <begin position="1"/>
        <end position="21"/>
    </location>
</feature>
<proteinExistence type="predicted"/>
<dbReference type="InterPro" id="IPR037445">
    <property type="entry name" value="MAGE"/>
</dbReference>
<dbReference type="STRING" id="1202772.A0A1V9YGW1"/>
<dbReference type="SMART" id="SM01373">
    <property type="entry name" value="MAGE"/>
    <property type="match status" value="1"/>
</dbReference>
<dbReference type="PANTHER" id="PTHR11736:SF14">
    <property type="entry name" value="NSE3 HOMOLOG, SMC5-SMC6 COMPLEX COMPONENT"/>
    <property type="match status" value="1"/>
</dbReference>
<dbReference type="Proteomes" id="UP000243579">
    <property type="component" value="Unassembled WGS sequence"/>
</dbReference>
<dbReference type="OrthoDB" id="205198at2759"/>
<sequence>MVAAGKRKRAPSPRRSSTRRSRISDSESNSDDEGPTQPTQRRDARPVTSMSDDEEGMLDFTQPELPQQLSQVAPPAEVPPEEGRGVPARIAQLSKKTISDLTARLVRFLLYKASANLPVKFADIGKEVLTNEPKVGRHILKLASVELERVFGYRVVAVDDIMPNGAGKKDVFLVINALEDQTHLLHINKCYGKTSRGLLMMIFAFIWCAPSRRLVEEDLWKQLKLVDKSIATAPGKHPLGDIAQLLKAFEAQMYLASDSEIDGEAKRVKFYTYGPRAFAEVGKVQIVTFLSKLIHNRPPSQELLKELALEMQNEQE</sequence>
<dbReference type="AlphaFoldDB" id="A0A1V9YGW1"/>
<protein>
    <recommendedName>
        <fullName evidence="2">MAGE domain-containing protein</fullName>
    </recommendedName>
</protein>
<dbReference type="Pfam" id="PF01454">
    <property type="entry name" value="MAGE"/>
    <property type="match status" value="1"/>
</dbReference>
<evidence type="ECO:0000313" key="3">
    <source>
        <dbReference type="EMBL" id="OQR84975.1"/>
    </source>
</evidence>
<feature type="region of interest" description="Disordered" evidence="1">
    <location>
        <begin position="1"/>
        <end position="59"/>
    </location>
</feature>
<dbReference type="InterPro" id="IPR002190">
    <property type="entry name" value="MHD_dom"/>
</dbReference>
<keyword evidence="4" id="KW-1185">Reference proteome</keyword>
<dbReference type="InterPro" id="IPR041899">
    <property type="entry name" value="MAGE_WH2"/>
</dbReference>
<dbReference type="GO" id="GO:0005634">
    <property type="term" value="C:nucleus"/>
    <property type="evidence" value="ECO:0007669"/>
    <property type="project" value="TreeGrafter"/>
</dbReference>
<organism evidence="3 4">
    <name type="scientific">Achlya hypogyna</name>
    <name type="common">Oomycete</name>
    <name type="synonym">Protoachlya hypogyna</name>
    <dbReference type="NCBI Taxonomy" id="1202772"/>
    <lineage>
        <taxon>Eukaryota</taxon>
        <taxon>Sar</taxon>
        <taxon>Stramenopiles</taxon>
        <taxon>Oomycota</taxon>
        <taxon>Saprolegniomycetes</taxon>
        <taxon>Saprolegniales</taxon>
        <taxon>Achlyaceae</taxon>
        <taxon>Achlya</taxon>
    </lineage>
</organism>
<gene>
    <name evidence="3" type="ORF">ACHHYP_12447</name>
</gene>
<accession>A0A1V9YGW1</accession>
<evidence type="ECO:0000313" key="4">
    <source>
        <dbReference type="Proteomes" id="UP000243579"/>
    </source>
</evidence>
<dbReference type="PROSITE" id="PS50838">
    <property type="entry name" value="MAGE"/>
    <property type="match status" value="1"/>
</dbReference>
<evidence type="ECO:0000259" key="2">
    <source>
        <dbReference type="PROSITE" id="PS50838"/>
    </source>
</evidence>
<dbReference type="PANTHER" id="PTHR11736">
    <property type="entry name" value="MELANOMA-ASSOCIATED ANTIGEN MAGE ANTIGEN"/>
    <property type="match status" value="1"/>
</dbReference>
<feature type="domain" description="MAGE" evidence="2">
    <location>
        <begin position="98"/>
        <end position="308"/>
    </location>
</feature>
<evidence type="ECO:0000256" key="1">
    <source>
        <dbReference type="SAM" id="MobiDB-lite"/>
    </source>
</evidence>
<dbReference type="Gene3D" id="1.10.10.1210">
    <property type="entry name" value="MAGE homology domain, winged helix WH2 motif"/>
    <property type="match status" value="1"/>
</dbReference>
<dbReference type="EMBL" id="JNBR01001828">
    <property type="protein sequence ID" value="OQR84975.1"/>
    <property type="molecule type" value="Genomic_DNA"/>
</dbReference>
<reference evidence="3 4" key="1">
    <citation type="journal article" date="2014" name="Genome Biol. Evol.">
        <title>The secreted proteins of Achlya hypogyna and Thraustotheca clavata identify the ancestral oomycete secretome and reveal gene acquisitions by horizontal gene transfer.</title>
        <authorList>
            <person name="Misner I."/>
            <person name="Blouin N."/>
            <person name="Leonard G."/>
            <person name="Richards T.A."/>
            <person name="Lane C.E."/>
        </authorList>
    </citation>
    <scope>NUCLEOTIDE SEQUENCE [LARGE SCALE GENOMIC DNA]</scope>
    <source>
        <strain evidence="3 4">ATCC 48635</strain>
    </source>
</reference>
<dbReference type="InterPro" id="IPR041898">
    <property type="entry name" value="MAGE_WH1"/>
</dbReference>
<comment type="caution">
    <text evidence="3">The sequence shown here is derived from an EMBL/GenBank/DDBJ whole genome shotgun (WGS) entry which is preliminary data.</text>
</comment>
<dbReference type="Gene3D" id="1.10.10.1200">
    <property type="entry name" value="MAGE homology domain, winged helix WH1 motif"/>
    <property type="match status" value="1"/>
</dbReference>